<evidence type="ECO:0000313" key="9">
    <source>
        <dbReference type="Proteomes" id="UP001141806"/>
    </source>
</evidence>
<comment type="caution">
    <text evidence="8">The sequence shown here is derived from an EMBL/GenBank/DDBJ whole genome shotgun (WGS) entry which is preliminary data.</text>
</comment>
<dbReference type="AlphaFoldDB" id="A0A9Q0L0H2"/>
<keyword evidence="2" id="KW-0808">Transferase</keyword>
<dbReference type="InterPro" id="IPR025287">
    <property type="entry name" value="WAK_GUB"/>
</dbReference>
<evidence type="ECO:0000256" key="4">
    <source>
        <dbReference type="ARBA" id="ARBA00023157"/>
    </source>
</evidence>
<evidence type="ECO:0000313" key="8">
    <source>
        <dbReference type="EMBL" id="KAJ4980148.1"/>
    </source>
</evidence>
<evidence type="ECO:0000256" key="1">
    <source>
        <dbReference type="ARBA" id="ARBA00004479"/>
    </source>
</evidence>
<accession>A0A9Q0L0H2</accession>
<feature type="domain" description="Wall-associated receptor kinase" evidence="6">
    <location>
        <begin position="233"/>
        <end position="290"/>
    </location>
</feature>
<dbReference type="GO" id="GO:0030247">
    <property type="term" value="F:polysaccharide binding"/>
    <property type="evidence" value="ECO:0007669"/>
    <property type="project" value="InterPro"/>
</dbReference>
<dbReference type="EMBL" id="JAMYWD010000002">
    <property type="protein sequence ID" value="KAJ4980148.1"/>
    <property type="molecule type" value="Genomic_DNA"/>
</dbReference>
<evidence type="ECO:0000256" key="5">
    <source>
        <dbReference type="ARBA" id="ARBA00023180"/>
    </source>
</evidence>
<name>A0A9Q0L0H2_9MAGN</name>
<dbReference type="OrthoDB" id="4062651at2759"/>
<evidence type="ECO:0000256" key="3">
    <source>
        <dbReference type="ARBA" id="ARBA00022729"/>
    </source>
</evidence>
<gene>
    <name evidence="8" type="ORF">NE237_010928</name>
</gene>
<protein>
    <submittedName>
        <fullName evidence="8">Uncharacterized protein</fullName>
    </submittedName>
</protein>
<evidence type="ECO:0000259" key="7">
    <source>
        <dbReference type="Pfam" id="PF13947"/>
    </source>
</evidence>
<evidence type="ECO:0000256" key="2">
    <source>
        <dbReference type="ARBA" id="ARBA00022679"/>
    </source>
</evidence>
<keyword evidence="4" id="KW-1015">Disulfide bond</keyword>
<evidence type="ECO:0000259" key="6">
    <source>
        <dbReference type="Pfam" id="PF08488"/>
    </source>
</evidence>
<keyword evidence="9" id="KW-1185">Reference proteome</keyword>
<keyword evidence="5" id="KW-0325">Glycoprotein</keyword>
<keyword evidence="3" id="KW-0732">Signal</keyword>
<organism evidence="8 9">
    <name type="scientific">Protea cynaroides</name>
    <dbReference type="NCBI Taxonomy" id="273540"/>
    <lineage>
        <taxon>Eukaryota</taxon>
        <taxon>Viridiplantae</taxon>
        <taxon>Streptophyta</taxon>
        <taxon>Embryophyta</taxon>
        <taxon>Tracheophyta</taxon>
        <taxon>Spermatophyta</taxon>
        <taxon>Magnoliopsida</taxon>
        <taxon>Proteales</taxon>
        <taxon>Proteaceae</taxon>
        <taxon>Protea</taxon>
    </lineage>
</organism>
<dbReference type="PANTHER" id="PTHR33491">
    <property type="entry name" value="OSJNBA0016N04.9 PROTEIN"/>
    <property type="match status" value="1"/>
</dbReference>
<dbReference type="InterPro" id="IPR013695">
    <property type="entry name" value="WAK"/>
</dbReference>
<dbReference type="GO" id="GO:0004674">
    <property type="term" value="F:protein serine/threonine kinase activity"/>
    <property type="evidence" value="ECO:0007669"/>
    <property type="project" value="InterPro"/>
</dbReference>
<proteinExistence type="predicted"/>
<reference evidence="8" key="1">
    <citation type="journal article" date="2023" name="Plant J.">
        <title>The genome of the king protea, Protea cynaroides.</title>
        <authorList>
            <person name="Chang J."/>
            <person name="Duong T.A."/>
            <person name="Schoeman C."/>
            <person name="Ma X."/>
            <person name="Roodt D."/>
            <person name="Barker N."/>
            <person name="Li Z."/>
            <person name="Van de Peer Y."/>
            <person name="Mizrachi E."/>
        </authorList>
    </citation>
    <scope>NUCLEOTIDE SEQUENCE</scope>
    <source>
        <tissue evidence="8">Young leaves</tissue>
    </source>
</reference>
<comment type="subcellular location">
    <subcellularLocation>
        <location evidence="1">Membrane</location>
        <topology evidence="1">Single-pass type I membrane protein</topology>
    </subcellularLocation>
</comment>
<dbReference type="Pfam" id="PF13947">
    <property type="entry name" value="GUB_WAK_bind"/>
    <property type="match status" value="1"/>
</dbReference>
<sequence>MMMMIAGIVPLVASSGQTLRFLRLLDPPDGILQGEVPSVPYTLLRARMTQGYFVKSVGDDQGKVPPVESSDQDNFKTLFLCPTAISAFPMAKLGCQETCGNLLVSYPFGIGNRNCYRDSNFELICNDTYYNPPKLFREVMANVEVEIINISLQGQFRSLHYVSRDCYNSQGNLTYQDSTRYIFYYENTFSVSDTENKFTALGCDTQAYFITNGIQSTTGCIMSCPNEHVLNNGSCNGLGCCQTSIPKGFQYMNISVSSINNHTSVQDFNPCGYAFITDYNWYNFSISDLLNFNHYKDETGLSRVPVVVDWAIGWETNITSCEEAMKNQSTYACGNNSICGVSKSGLGYSCNCSQGYLGNPYLQYGCQGT</sequence>
<dbReference type="GO" id="GO:0016020">
    <property type="term" value="C:membrane"/>
    <property type="evidence" value="ECO:0007669"/>
    <property type="project" value="UniProtKB-SubCell"/>
</dbReference>
<dbReference type="Pfam" id="PF08488">
    <property type="entry name" value="WAK"/>
    <property type="match status" value="1"/>
</dbReference>
<feature type="domain" description="Wall-associated receptor kinase galacturonan-binding" evidence="7">
    <location>
        <begin position="95"/>
        <end position="155"/>
    </location>
</feature>
<dbReference type="Proteomes" id="UP001141806">
    <property type="component" value="Unassembled WGS sequence"/>
</dbReference>